<protein>
    <submittedName>
        <fullName evidence="4">Phosphoglycerate dehydrogenase</fullName>
    </submittedName>
</protein>
<sequence>MHEPVPHEHADADVLVTWANPPALVSDAARRLTRLRWVQTLSAGPDVALAAGFADDVTISSGRSLHDETVAEHALMLVLASVRRLPEALRAQREHRWAREMAAAQAAPDTDAHWTLSGARVVLWGFGSIAERLAPLLDALGAHVTGVAGTPGSRAGFDVVGPDGLAGLLPTTDVLVSLLPAVPGTRHALDAGVLAQLPPHARFVNAGRGTTVDEAALLDALRSGRLAGAALDVTETEPLPADSPLWDCPNLILTPHVAGGRPRGAARFLADQVTAWTRDGAAGLRNVVRAGNEGRSTTTGS</sequence>
<proteinExistence type="predicted"/>
<evidence type="ECO:0000256" key="2">
    <source>
        <dbReference type="ARBA" id="ARBA00023027"/>
    </source>
</evidence>
<dbReference type="Gene3D" id="3.40.50.720">
    <property type="entry name" value="NAD(P)-binding Rossmann-like Domain"/>
    <property type="match status" value="2"/>
</dbReference>
<dbReference type="InterPro" id="IPR006140">
    <property type="entry name" value="D-isomer_DH_NAD-bd"/>
</dbReference>
<dbReference type="InterPro" id="IPR036291">
    <property type="entry name" value="NAD(P)-bd_dom_sf"/>
</dbReference>
<keyword evidence="2" id="KW-0520">NAD</keyword>
<dbReference type="PANTHER" id="PTHR43333:SF1">
    <property type="entry name" value="D-ISOMER SPECIFIC 2-HYDROXYACID DEHYDROGENASE NAD-BINDING DOMAIN-CONTAINING PROTEIN"/>
    <property type="match status" value="1"/>
</dbReference>
<evidence type="ECO:0000256" key="1">
    <source>
        <dbReference type="ARBA" id="ARBA00023002"/>
    </source>
</evidence>
<reference evidence="4 5" key="1">
    <citation type="submission" date="2021-03" db="EMBL/GenBank/DDBJ databases">
        <authorList>
            <person name="Xin L."/>
        </authorList>
    </citation>
    <scope>NUCLEOTIDE SEQUENCE [LARGE SCALE GENOMIC DNA]</scope>
    <source>
        <strain evidence="4 5">XHU 5031</strain>
    </source>
</reference>
<reference evidence="5" key="2">
    <citation type="submission" date="2023-07" db="EMBL/GenBank/DDBJ databases">
        <title>Myceligenerans salitolerans sp. nov., a halotolerant actinomycete isolated from a salt lake in Xinjiang, China.</title>
        <authorList>
            <person name="Guan T."/>
        </authorList>
    </citation>
    <scope>NUCLEOTIDE SEQUENCE [LARGE SCALE GENOMIC DNA]</scope>
    <source>
        <strain evidence="5">XHU 5031</strain>
    </source>
</reference>
<comment type="caution">
    <text evidence="4">The sequence shown here is derived from an EMBL/GenBank/DDBJ whole genome shotgun (WGS) entry which is preliminary data.</text>
</comment>
<keyword evidence="5" id="KW-1185">Reference proteome</keyword>
<accession>A0ABS3I3S0</accession>
<dbReference type="PANTHER" id="PTHR43333">
    <property type="entry name" value="2-HACID_DH_C DOMAIN-CONTAINING PROTEIN"/>
    <property type="match status" value="1"/>
</dbReference>
<dbReference type="Proteomes" id="UP000664617">
    <property type="component" value="Unassembled WGS sequence"/>
</dbReference>
<dbReference type="SUPFAM" id="SSF52283">
    <property type="entry name" value="Formate/glycerate dehydrogenase catalytic domain-like"/>
    <property type="match status" value="1"/>
</dbReference>
<gene>
    <name evidence="4" type="ORF">J0911_01215</name>
</gene>
<evidence type="ECO:0000313" key="4">
    <source>
        <dbReference type="EMBL" id="MBO0607646.1"/>
    </source>
</evidence>
<dbReference type="EMBL" id="JAFMPK010000009">
    <property type="protein sequence ID" value="MBO0607646.1"/>
    <property type="molecule type" value="Genomic_DNA"/>
</dbReference>
<keyword evidence="1" id="KW-0560">Oxidoreductase</keyword>
<name>A0ABS3I3S0_9MICO</name>
<evidence type="ECO:0000313" key="5">
    <source>
        <dbReference type="Proteomes" id="UP000664617"/>
    </source>
</evidence>
<feature type="domain" description="D-isomer specific 2-hydroxyacid dehydrogenase NAD-binding" evidence="3">
    <location>
        <begin position="75"/>
        <end position="258"/>
    </location>
</feature>
<dbReference type="Pfam" id="PF02826">
    <property type="entry name" value="2-Hacid_dh_C"/>
    <property type="match status" value="1"/>
</dbReference>
<organism evidence="4 5">
    <name type="scientific">Myceligenerans salitolerans</name>
    <dbReference type="NCBI Taxonomy" id="1230528"/>
    <lineage>
        <taxon>Bacteria</taxon>
        <taxon>Bacillati</taxon>
        <taxon>Actinomycetota</taxon>
        <taxon>Actinomycetes</taxon>
        <taxon>Micrococcales</taxon>
        <taxon>Promicromonosporaceae</taxon>
        <taxon>Myceligenerans</taxon>
    </lineage>
</organism>
<dbReference type="SUPFAM" id="SSF51735">
    <property type="entry name" value="NAD(P)-binding Rossmann-fold domains"/>
    <property type="match status" value="1"/>
</dbReference>
<evidence type="ECO:0000259" key="3">
    <source>
        <dbReference type="Pfam" id="PF02826"/>
    </source>
</evidence>